<proteinExistence type="inferred from homology"/>
<evidence type="ECO:0000256" key="1">
    <source>
        <dbReference type="ARBA" id="ARBA00011063"/>
    </source>
</evidence>
<dbReference type="InterPro" id="IPR050438">
    <property type="entry name" value="LMW_PTPase"/>
</dbReference>
<evidence type="ECO:0000256" key="3">
    <source>
        <dbReference type="ARBA" id="ARBA00022801"/>
    </source>
</evidence>
<dbReference type="Gene3D" id="3.40.50.2300">
    <property type="match status" value="1"/>
</dbReference>
<dbReference type="RefSeq" id="WP_124793949.1">
    <property type="nucleotide sequence ID" value="NZ_RQYC01000002.1"/>
</dbReference>
<feature type="active site" description="Nucleophile" evidence="6">
    <location>
        <position position="9"/>
    </location>
</feature>
<dbReference type="Proteomes" id="UP000269923">
    <property type="component" value="Unassembled WGS sequence"/>
</dbReference>
<dbReference type="OrthoDB" id="9784339at2"/>
<keyword evidence="3" id="KW-0378">Hydrolase</keyword>
<dbReference type="InterPro" id="IPR017867">
    <property type="entry name" value="Tyr_phospatase_low_mol_wt"/>
</dbReference>
<organism evidence="8 9">
    <name type="scientific">Conchiformibius steedae</name>
    <dbReference type="NCBI Taxonomy" id="153493"/>
    <lineage>
        <taxon>Bacteria</taxon>
        <taxon>Pseudomonadati</taxon>
        <taxon>Pseudomonadota</taxon>
        <taxon>Betaproteobacteria</taxon>
        <taxon>Neisseriales</taxon>
        <taxon>Neisseriaceae</taxon>
        <taxon>Conchiformibius</taxon>
    </lineage>
</organism>
<dbReference type="InterPro" id="IPR036196">
    <property type="entry name" value="Ptyr_pPase_sf"/>
</dbReference>
<dbReference type="EMBL" id="RQYC01000002">
    <property type="protein sequence ID" value="RRD91133.1"/>
    <property type="molecule type" value="Genomic_DNA"/>
</dbReference>
<dbReference type="AlphaFoldDB" id="A0A3P2ABW5"/>
<dbReference type="FunFam" id="3.40.50.2300:FF:000041">
    <property type="entry name" value="Low molecular weight protein-tyrosine-phosphatase"/>
    <property type="match status" value="1"/>
</dbReference>
<sequence>MFNKILVVCVGNICRSPTGEYLLKARLPHLEIASAGVGALEDYPADAQAAAVAAAHGVDLSPHRARQLTDELCRQYDLILVMEQKLIDAVSDISPSARGKTMLFGQWLDTGSKDIADPYRQSDDMFRIIYQQLEQAADLWAKKLKKS</sequence>
<evidence type="ECO:0000256" key="5">
    <source>
        <dbReference type="ARBA" id="ARBA00051722"/>
    </source>
</evidence>
<feature type="domain" description="Phosphotyrosine protein phosphatase I" evidence="7">
    <location>
        <begin position="3"/>
        <end position="143"/>
    </location>
</feature>
<comment type="catalytic activity">
    <reaction evidence="5">
        <text>O-phospho-L-tyrosyl-[protein] + H2O = L-tyrosyl-[protein] + phosphate</text>
        <dbReference type="Rhea" id="RHEA:10684"/>
        <dbReference type="Rhea" id="RHEA-COMP:10136"/>
        <dbReference type="Rhea" id="RHEA-COMP:20101"/>
        <dbReference type="ChEBI" id="CHEBI:15377"/>
        <dbReference type="ChEBI" id="CHEBI:43474"/>
        <dbReference type="ChEBI" id="CHEBI:46858"/>
        <dbReference type="ChEBI" id="CHEBI:61978"/>
        <dbReference type="EC" id="3.1.3.48"/>
    </reaction>
</comment>
<dbReference type="STRING" id="1121352.GCA_000620925_00345"/>
<name>A0A3P2ABW5_9NEIS</name>
<feature type="active site" evidence="6">
    <location>
        <position position="15"/>
    </location>
</feature>
<dbReference type="SMART" id="SM00226">
    <property type="entry name" value="LMWPc"/>
    <property type="match status" value="1"/>
</dbReference>
<dbReference type="InterPro" id="IPR023485">
    <property type="entry name" value="Ptyr_pPase"/>
</dbReference>
<dbReference type="Pfam" id="PF01451">
    <property type="entry name" value="LMWPc"/>
    <property type="match status" value="1"/>
</dbReference>
<evidence type="ECO:0000313" key="8">
    <source>
        <dbReference type="EMBL" id="RRD91133.1"/>
    </source>
</evidence>
<evidence type="ECO:0000256" key="6">
    <source>
        <dbReference type="PIRSR" id="PIRSR617867-1"/>
    </source>
</evidence>
<gene>
    <name evidence="8" type="ORF">EII21_01685</name>
</gene>
<comment type="similarity">
    <text evidence="1">Belongs to the low molecular weight phosphotyrosine protein phosphatase family.</text>
</comment>
<dbReference type="PRINTS" id="PR00719">
    <property type="entry name" value="LMWPTPASE"/>
</dbReference>
<reference evidence="8 9" key="1">
    <citation type="submission" date="2018-11" db="EMBL/GenBank/DDBJ databases">
        <title>Genomes From Bacteria Associated with the Canine Oral Cavity: a Test Case for Automated Genome-Based Taxonomic Assignment.</title>
        <authorList>
            <person name="Coil D.A."/>
            <person name="Jospin G."/>
            <person name="Darling A.E."/>
            <person name="Wallis C."/>
            <person name="Davis I.J."/>
            <person name="Harris S."/>
            <person name="Eisen J.A."/>
            <person name="Holcombe L.J."/>
            <person name="O'Flynn C."/>
        </authorList>
    </citation>
    <scope>NUCLEOTIDE SEQUENCE [LARGE SCALE GENOMIC DNA]</scope>
    <source>
        <strain evidence="8 9">COT-280</strain>
    </source>
</reference>
<dbReference type="PANTHER" id="PTHR11717:SF31">
    <property type="entry name" value="LOW MOLECULAR WEIGHT PROTEIN-TYROSINE-PHOSPHATASE ETP-RELATED"/>
    <property type="match status" value="1"/>
</dbReference>
<evidence type="ECO:0000256" key="4">
    <source>
        <dbReference type="ARBA" id="ARBA00022912"/>
    </source>
</evidence>
<feature type="active site" description="Proton donor" evidence="6">
    <location>
        <position position="117"/>
    </location>
</feature>
<evidence type="ECO:0000259" key="7">
    <source>
        <dbReference type="SMART" id="SM00226"/>
    </source>
</evidence>
<dbReference type="GO" id="GO:0004725">
    <property type="term" value="F:protein tyrosine phosphatase activity"/>
    <property type="evidence" value="ECO:0007669"/>
    <property type="project" value="UniProtKB-EC"/>
</dbReference>
<evidence type="ECO:0000313" key="9">
    <source>
        <dbReference type="Proteomes" id="UP000269923"/>
    </source>
</evidence>
<comment type="caution">
    <text evidence="8">The sequence shown here is derived from an EMBL/GenBank/DDBJ whole genome shotgun (WGS) entry which is preliminary data.</text>
</comment>
<dbReference type="SUPFAM" id="SSF52788">
    <property type="entry name" value="Phosphotyrosine protein phosphatases I"/>
    <property type="match status" value="1"/>
</dbReference>
<accession>A0A3P2ABW5</accession>
<protein>
    <recommendedName>
        <fullName evidence="2">protein-tyrosine-phosphatase</fullName>
        <ecNumber evidence="2">3.1.3.48</ecNumber>
    </recommendedName>
</protein>
<keyword evidence="9" id="KW-1185">Reference proteome</keyword>
<dbReference type="CDD" id="cd16343">
    <property type="entry name" value="LMWPTP"/>
    <property type="match status" value="1"/>
</dbReference>
<dbReference type="EC" id="3.1.3.48" evidence="2"/>
<keyword evidence="4" id="KW-0904">Protein phosphatase</keyword>
<dbReference type="PANTHER" id="PTHR11717">
    <property type="entry name" value="LOW MOLECULAR WEIGHT PROTEIN TYROSINE PHOSPHATASE"/>
    <property type="match status" value="1"/>
</dbReference>
<evidence type="ECO:0000256" key="2">
    <source>
        <dbReference type="ARBA" id="ARBA00013064"/>
    </source>
</evidence>